<dbReference type="Pfam" id="PF01757">
    <property type="entry name" value="Acyl_transf_3"/>
    <property type="match status" value="1"/>
</dbReference>
<reference evidence="4 5" key="1">
    <citation type="submission" date="2024-12" db="EMBL/GenBank/DDBJ databases">
        <authorList>
            <person name="Lee Y."/>
        </authorList>
    </citation>
    <scope>NUCLEOTIDE SEQUENCE [LARGE SCALE GENOMIC DNA]</scope>
    <source>
        <strain evidence="4 5">03SUJ4</strain>
    </source>
</reference>
<feature type="transmembrane region" description="Helical" evidence="2">
    <location>
        <begin position="301"/>
        <end position="322"/>
    </location>
</feature>
<feature type="transmembrane region" description="Helical" evidence="2">
    <location>
        <begin position="210"/>
        <end position="228"/>
    </location>
</feature>
<dbReference type="PANTHER" id="PTHR23028:SF53">
    <property type="entry name" value="ACYL_TRANSF_3 DOMAIN-CONTAINING PROTEIN"/>
    <property type="match status" value="1"/>
</dbReference>
<organism evidence="4 5">
    <name type="scientific">Terriglobus aquaticus</name>
    <dbReference type="NCBI Taxonomy" id="940139"/>
    <lineage>
        <taxon>Bacteria</taxon>
        <taxon>Pseudomonadati</taxon>
        <taxon>Acidobacteriota</taxon>
        <taxon>Terriglobia</taxon>
        <taxon>Terriglobales</taxon>
        <taxon>Acidobacteriaceae</taxon>
        <taxon>Terriglobus</taxon>
    </lineage>
</organism>
<keyword evidence="2" id="KW-1133">Transmembrane helix</keyword>
<proteinExistence type="predicted"/>
<accession>A0ABW9KFY5</accession>
<evidence type="ECO:0000259" key="3">
    <source>
        <dbReference type="Pfam" id="PF01757"/>
    </source>
</evidence>
<dbReference type="GO" id="GO:0016746">
    <property type="term" value="F:acyltransferase activity"/>
    <property type="evidence" value="ECO:0007669"/>
    <property type="project" value="UniProtKB-KW"/>
</dbReference>
<evidence type="ECO:0000313" key="5">
    <source>
        <dbReference type="Proteomes" id="UP001634747"/>
    </source>
</evidence>
<keyword evidence="2" id="KW-0472">Membrane</keyword>
<evidence type="ECO:0000313" key="4">
    <source>
        <dbReference type="EMBL" id="MFN2974447.1"/>
    </source>
</evidence>
<feature type="transmembrane region" description="Helical" evidence="2">
    <location>
        <begin position="104"/>
        <end position="122"/>
    </location>
</feature>
<dbReference type="RefSeq" id="WP_263413989.1">
    <property type="nucleotide sequence ID" value="NZ_BAABBH010000001.1"/>
</dbReference>
<feature type="transmembrane region" description="Helical" evidence="2">
    <location>
        <begin position="62"/>
        <end position="84"/>
    </location>
</feature>
<dbReference type="EC" id="2.3.-.-" evidence="4"/>
<dbReference type="InterPro" id="IPR050879">
    <property type="entry name" value="Acyltransferase_3"/>
</dbReference>
<dbReference type="PANTHER" id="PTHR23028">
    <property type="entry name" value="ACETYLTRANSFERASE"/>
    <property type="match status" value="1"/>
</dbReference>
<feature type="region of interest" description="Disordered" evidence="1">
    <location>
        <begin position="1"/>
        <end position="23"/>
    </location>
</feature>
<comment type="caution">
    <text evidence="4">The sequence shown here is derived from an EMBL/GenBank/DDBJ whole genome shotgun (WGS) entry which is preliminary data.</text>
</comment>
<keyword evidence="5" id="KW-1185">Reference proteome</keyword>
<dbReference type="EMBL" id="JBJYXY010000001">
    <property type="protein sequence ID" value="MFN2974447.1"/>
    <property type="molecule type" value="Genomic_DNA"/>
</dbReference>
<name>A0ABW9KFY5_9BACT</name>
<feature type="transmembrane region" description="Helical" evidence="2">
    <location>
        <begin position="270"/>
        <end position="289"/>
    </location>
</feature>
<keyword evidence="2" id="KW-0812">Transmembrane</keyword>
<gene>
    <name evidence="4" type="ORF">ACK2TP_01595</name>
</gene>
<dbReference type="InterPro" id="IPR002656">
    <property type="entry name" value="Acyl_transf_3_dom"/>
</dbReference>
<evidence type="ECO:0000256" key="2">
    <source>
        <dbReference type="SAM" id="Phobius"/>
    </source>
</evidence>
<feature type="domain" description="Acyltransferase 3" evidence="3">
    <location>
        <begin position="33"/>
        <end position="351"/>
    </location>
</feature>
<feature type="transmembrane region" description="Helical" evidence="2">
    <location>
        <begin position="134"/>
        <end position="158"/>
    </location>
</feature>
<protein>
    <submittedName>
        <fullName evidence="4">Acyltransferase family protein</fullName>
        <ecNumber evidence="4">2.3.-.-</ecNumber>
    </submittedName>
</protein>
<feature type="transmembrane region" description="Helical" evidence="2">
    <location>
        <begin position="240"/>
        <end position="258"/>
    </location>
</feature>
<keyword evidence="4" id="KW-0808">Transferase</keyword>
<evidence type="ECO:0000256" key="1">
    <source>
        <dbReference type="SAM" id="MobiDB-lite"/>
    </source>
</evidence>
<feature type="transmembrane region" description="Helical" evidence="2">
    <location>
        <begin position="334"/>
        <end position="355"/>
    </location>
</feature>
<feature type="transmembrane region" description="Helical" evidence="2">
    <location>
        <begin position="179"/>
        <end position="198"/>
    </location>
</feature>
<keyword evidence="4" id="KW-0012">Acyltransferase</keyword>
<dbReference type="Proteomes" id="UP001634747">
    <property type="component" value="Unassembled WGS sequence"/>
</dbReference>
<sequence>MAVDSAPAHTSRQASFQAQPNRRDHAQRFYRPELDAVRFVAFLLVFLHHTSSQFVWRSPLIQVTGLGLCLFFALSAYLITTLLLREKAQTGTVSLRDFYIRRILRIWPLYFLGLAVGLLLDWRYGFFPTDRSWYIAAALLVGNFAVYMPSFVLPLWSISLEEQFYLLWPGLTRRLSHTGLLIACLALTICSWIATGIYGHLHADTANRVWFSSLVQMQMFTAGALLALRHDRQGCLLQNRALRIVALLLTPCIWLAAIRFGGIKGGYAPGALQLIVGYAAVALTCALILDALTAAPPRIPAFLAYLGRISFGLYVFHSPVFLLGKRYLPLHRPWTLLPAELCLTIAAAALSYRFFETPFLRLKQRFEIVRSRPINA</sequence>
<feature type="compositionally biased region" description="Polar residues" evidence="1">
    <location>
        <begin position="8"/>
        <end position="20"/>
    </location>
</feature>